<dbReference type="InterPro" id="IPR001245">
    <property type="entry name" value="Ser-Thr/Tyr_kinase_cat_dom"/>
</dbReference>
<evidence type="ECO:0000256" key="7">
    <source>
        <dbReference type="ARBA" id="ARBA00022840"/>
    </source>
</evidence>
<keyword evidence="6" id="KW-0418">Kinase</keyword>
<comment type="catalytic activity">
    <reaction evidence="8">
        <text>L-threonyl-[protein] + ATP = O-phospho-L-threonyl-[protein] + ADP + H(+)</text>
        <dbReference type="Rhea" id="RHEA:46608"/>
        <dbReference type="Rhea" id="RHEA-COMP:11060"/>
        <dbReference type="Rhea" id="RHEA-COMP:11605"/>
        <dbReference type="ChEBI" id="CHEBI:15378"/>
        <dbReference type="ChEBI" id="CHEBI:30013"/>
        <dbReference type="ChEBI" id="CHEBI:30616"/>
        <dbReference type="ChEBI" id="CHEBI:61977"/>
        <dbReference type="ChEBI" id="CHEBI:456216"/>
        <dbReference type="EC" id="2.7.11.1"/>
    </reaction>
</comment>
<dbReference type="InterPro" id="IPR011009">
    <property type="entry name" value="Kinase-like_dom_sf"/>
</dbReference>
<dbReference type="SMART" id="SM00220">
    <property type="entry name" value="S_TKc"/>
    <property type="match status" value="1"/>
</dbReference>
<accession>A0AAD8HQL7</accession>
<keyword evidence="4" id="KW-0732">Signal</keyword>
<keyword evidence="2" id="KW-0723">Serine/threonine-protein kinase</keyword>
<evidence type="ECO:0000259" key="10">
    <source>
        <dbReference type="PROSITE" id="PS50011"/>
    </source>
</evidence>
<evidence type="ECO:0000313" key="11">
    <source>
        <dbReference type="EMBL" id="KAK1371570.1"/>
    </source>
</evidence>
<evidence type="ECO:0000256" key="6">
    <source>
        <dbReference type="ARBA" id="ARBA00022777"/>
    </source>
</evidence>
<dbReference type="Gene3D" id="3.30.200.20">
    <property type="entry name" value="Phosphorylase Kinase, domain 1"/>
    <property type="match status" value="1"/>
</dbReference>
<proteinExistence type="predicted"/>
<keyword evidence="7" id="KW-0067">ATP-binding</keyword>
<evidence type="ECO:0000256" key="8">
    <source>
        <dbReference type="ARBA" id="ARBA00047899"/>
    </source>
</evidence>
<dbReference type="PANTHER" id="PTHR47976">
    <property type="entry name" value="G-TYPE LECTIN S-RECEPTOR-LIKE SERINE/THREONINE-PROTEIN KINASE SD2-5"/>
    <property type="match status" value="1"/>
</dbReference>
<evidence type="ECO:0000313" key="12">
    <source>
        <dbReference type="Proteomes" id="UP001237642"/>
    </source>
</evidence>
<feature type="domain" description="Protein kinase" evidence="10">
    <location>
        <begin position="1"/>
        <end position="129"/>
    </location>
</feature>
<gene>
    <name evidence="11" type="ORF">POM88_037662</name>
</gene>
<comment type="catalytic activity">
    <reaction evidence="9">
        <text>L-seryl-[protein] + ATP = O-phospho-L-seryl-[protein] + ADP + H(+)</text>
        <dbReference type="Rhea" id="RHEA:17989"/>
        <dbReference type="Rhea" id="RHEA-COMP:9863"/>
        <dbReference type="Rhea" id="RHEA-COMP:11604"/>
        <dbReference type="ChEBI" id="CHEBI:15378"/>
        <dbReference type="ChEBI" id="CHEBI:29999"/>
        <dbReference type="ChEBI" id="CHEBI:30616"/>
        <dbReference type="ChEBI" id="CHEBI:83421"/>
        <dbReference type="ChEBI" id="CHEBI:456216"/>
        <dbReference type="EC" id="2.7.11.1"/>
    </reaction>
</comment>
<dbReference type="InterPro" id="IPR051343">
    <property type="entry name" value="G-type_lectin_kinases/EP1-like"/>
</dbReference>
<sequence length="129" mass="14793">MKVIGKTHHRNLVRLLGYCNDGPQKHLVYEYMVNGSLANILFDPQHQPRWDERIRIALEIARGILYLHEECPTQIIHCDIKPQNILIDKDMLAKFSDFGLARLLKADQTNTSTVDIQAPPSLRSYLTAV</sequence>
<protein>
    <recommendedName>
        <fullName evidence="1">non-specific serine/threonine protein kinase</fullName>
        <ecNumber evidence="1">2.7.11.1</ecNumber>
    </recommendedName>
</protein>
<dbReference type="Proteomes" id="UP001237642">
    <property type="component" value="Unassembled WGS sequence"/>
</dbReference>
<evidence type="ECO:0000256" key="1">
    <source>
        <dbReference type="ARBA" id="ARBA00012513"/>
    </source>
</evidence>
<dbReference type="GO" id="GO:0005524">
    <property type="term" value="F:ATP binding"/>
    <property type="evidence" value="ECO:0007669"/>
    <property type="project" value="UniProtKB-KW"/>
</dbReference>
<organism evidence="11 12">
    <name type="scientific">Heracleum sosnowskyi</name>
    <dbReference type="NCBI Taxonomy" id="360622"/>
    <lineage>
        <taxon>Eukaryota</taxon>
        <taxon>Viridiplantae</taxon>
        <taxon>Streptophyta</taxon>
        <taxon>Embryophyta</taxon>
        <taxon>Tracheophyta</taxon>
        <taxon>Spermatophyta</taxon>
        <taxon>Magnoliopsida</taxon>
        <taxon>eudicotyledons</taxon>
        <taxon>Gunneridae</taxon>
        <taxon>Pentapetalae</taxon>
        <taxon>asterids</taxon>
        <taxon>campanulids</taxon>
        <taxon>Apiales</taxon>
        <taxon>Apiaceae</taxon>
        <taxon>Apioideae</taxon>
        <taxon>apioid superclade</taxon>
        <taxon>Tordylieae</taxon>
        <taxon>Tordyliinae</taxon>
        <taxon>Heracleum</taxon>
    </lineage>
</organism>
<name>A0AAD8HQL7_9APIA</name>
<dbReference type="EC" id="2.7.11.1" evidence="1"/>
<evidence type="ECO:0000256" key="9">
    <source>
        <dbReference type="ARBA" id="ARBA00048679"/>
    </source>
</evidence>
<keyword evidence="5" id="KW-0547">Nucleotide-binding</keyword>
<dbReference type="SUPFAM" id="SSF56112">
    <property type="entry name" value="Protein kinase-like (PK-like)"/>
    <property type="match status" value="1"/>
</dbReference>
<dbReference type="FunFam" id="1.10.510.10:FF:001023">
    <property type="entry name" value="Os07g0541700 protein"/>
    <property type="match status" value="1"/>
</dbReference>
<dbReference type="InterPro" id="IPR000719">
    <property type="entry name" value="Prot_kinase_dom"/>
</dbReference>
<evidence type="ECO:0000256" key="3">
    <source>
        <dbReference type="ARBA" id="ARBA00022679"/>
    </source>
</evidence>
<dbReference type="PROSITE" id="PS50011">
    <property type="entry name" value="PROTEIN_KINASE_DOM"/>
    <property type="match status" value="1"/>
</dbReference>
<dbReference type="Gene3D" id="1.10.510.10">
    <property type="entry name" value="Transferase(Phosphotransferase) domain 1"/>
    <property type="match status" value="1"/>
</dbReference>
<evidence type="ECO:0000256" key="2">
    <source>
        <dbReference type="ARBA" id="ARBA00022527"/>
    </source>
</evidence>
<dbReference type="EMBL" id="JAUIZM010000008">
    <property type="protein sequence ID" value="KAK1371570.1"/>
    <property type="molecule type" value="Genomic_DNA"/>
</dbReference>
<dbReference type="AlphaFoldDB" id="A0AAD8HQL7"/>
<keyword evidence="12" id="KW-1185">Reference proteome</keyword>
<evidence type="ECO:0000256" key="5">
    <source>
        <dbReference type="ARBA" id="ARBA00022741"/>
    </source>
</evidence>
<dbReference type="Pfam" id="PF07714">
    <property type="entry name" value="PK_Tyr_Ser-Thr"/>
    <property type="match status" value="1"/>
</dbReference>
<dbReference type="InterPro" id="IPR008271">
    <property type="entry name" value="Ser/Thr_kinase_AS"/>
</dbReference>
<dbReference type="GO" id="GO:0004674">
    <property type="term" value="F:protein serine/threonine kinase activity"/>
    <property type="evidence" value="ECO:0007669"/>
    <property type="project" value="UniProtKB-KW"/>
</dbReference>
<dbReference type="PROSITE" id="PS00108">
    <property type="entry name" value="PROTEIN_KINASE_ST"/>
    <property type="match status" value="1"/>
</dbReference>
<dbReference type="PANTHER" id="PTHR47976:SF7">
    <property type="entry name" value="RECEPTOR-LIKE SERINE_THREONINE-PROTEIN KINASE"/>
    <property type="match status" value="1"/>
</dbReference>
<reference evidence="11" key="2">
    <citation type="submission" date="2023-05" db="EMBL/GenBank/DDBJ databases">
        <authorList>
            <person name="Schelkunov M.I."/>
        </authorList>
    </citation>
    <scope>NUCLEOTIDE SEQUENCE</scope>
    <source>
        <strain evidence="11">Hsosn_3</strain>
        <tissue evidence="11">Leaf</tissue>
    </source>
</reference>
<evidence type="ECO:0000256" key="4">
    <source>
        <dbReference type="ARBA" id="ARBA00022729"/>
    </source>
</evidence>
<comment type="caution">
    <text evidence="11">The sequence shown here is derived from an EMBL/GenBank/DDBJ whole genome shotgun (WGS) entry which is preliminary data.</text>
</comment>
<keyword evidence="3" id="KW-0808">Transferase</keyword>
<reference evidence="11" key="1">
    <citation type="submission" date="2023-02" db="EMBL/GenBank/DDBJ databases">
        <title>Genome of toxic invasive species Heracleum sosnowskyi carries increased number of genes despite the absence of recent whole-genome duplications.</title>
        <authorList>
            <person name="Schelkunov M."/>
            <person name="Shtratnikova V."/>
            <person name="Makarenko M."/>
            <person name="Klepikova A."/>
            <person name="Omelchenko D."/>
            <person name="Novikova G."/>
            <person name="Obukhova E."/>
            <person name="Bogdanov V."/>
            <person name="Penin A."/>
            <person name="Logacheva M."/>
        </authorList>
    </citation>
    <scope>NUCLEOTIDE SEQUENCE</scope>
    <source>
        <strain evidence="11">Hsosn_3</strain>
        <tissue evidence="11">Leaf</tissue>
    </source>
</reference>